<sequence length="135" mass="15144">MKGHITPPTPHIVSPSRGQIGAIAVGAYTEIVSIIAPASASPGDLVTVEVRVRKLYEDWLPIMVGGWLDDTEIWFSPEYKWFEPGDIQPFPFTHKEVNAYSVSPFLVQVKTVTDKVMFIPWAGGPRFHIRVIFHN</sequence>
<protein>
    <submittedName>
        <fullName evidence="1">Uncharacterized protein</fullName>
    </submittedName>
</protein>
<organism evidence="1">
    <name type="scientific">marine sediment metagenome</name>
    <dbReference type="NCBI Taxonomy" id="412755"/>
    <lineage>
        <taxon>unclassified sequences</taxon>
        <taxon>metagenomes</taxon>
        <taxon>ecological metagenomes</taxon>
    </lineage>
</organism>
<gene>
    <name evidence="1" type="ORF">S12H4_21587</name>
</gene>
<dbReference type="EMBL" id="BARW01011122">
    <property type="protein sequence ID" value="GAI84321.1"/>
    <property type="molecule type" value="Genomic_DNA"/>
</dbReference>
<name>X1SYV0_9ZZZZ</name>
<accession>X1SYV0</accession>
<comment type="caution">
    <text evidence="1">The sequence shown here is derived from an EMBL/GenBank/DDBJ whole genome shotgun (WGS) entry which is preliminary data.</text>
</comment>
<reference evidence="1" key="1">
    <citation type="journal article" date="2014" name="Front. Microbiol.">
        <title>High frequency of phylogenetically diverse reductive dehalogenase-homologous genes in deep subseafloor sedimentary metagenomes.</title>
        <authorList>
            <person name="Kawai M."/>
            <person name="Futagami T."/>
            <person name="Toyoda A."/>
            <person name="Takaki Y."/>
            <person name="Nishi S."/>
            <person name="Hori S."/>
            <person name="Arai W."/>
            <person name="Tsubouchi T."/>
            <person name="Morono Y."/>
            <person name="Uchiyama I."/>
            <person name="Ito T."/>
            <person name="Fujiyama A."/>
            <person name="Inagaki F."/>
            <person name="Takami H."/>
        </authorList>
    </citation>
    <scope>NUCLEOTIDE SEQUENCE</scope>
    <source>
        <strain evidence="1">Expedition CK06-06</strain>
    </source>
</reference>
<evidence type="ECO:0000313" key="1">
    <source>
        <dbReference type="EMBL" id="GAI84321.1"/>
    </source>
</evidence>
<proteinExistence type="predicted"/>
<dbReference type="AlphaFoldDB" id="X1SYV0"/>